<reference evidence="3 4" key="1">
    <citation type="submission" date="2017-06" db="EMBL/GenBank/DDBJ databases">
        <authorList>
            <person name="Kim H.J."/>
            <person name="Triplett B.A."/>
        </authorList>
    </citation>
    <scope>NUCLEOTIDE SEQUENCE [LARGE SCALE GENOMIC DNA]</scope>
    <source>
        <strain evidence="3 4">DSM 29052</strain>
    </source>
</reference>
<evidence type="ECO:0000313" key="4">
    <source>
        <dbReference type="Proteomes" id="UP000198417"/>
    </source>
</evidence>
<dbReference type="InterPro" id="IPR043502">
    <property type="entry name" value="DNA/RNA_pol_sf"/>
</dbReference>
<organism evidence="3 4">
    <name type="scientific">Puniceibacterium sediminis</name>
    <dbReference type="NCBI Taxonomy" id="1608407"/>
    <lineage>
        <taxon>Bacteria</taxon>
        <taxon>Pseudomonadati</taxon>
        <taxon>Pseudomonadota</taxon>
        <taxon>Alphaproteobacteria</taxon>
        <taxon>Rhodobacterales</taxon>
        <taxon>Paracoccaceae</taxon>
        <taxon>Puniceibacterium</taxon>
    </lineage>
</organism>
<evidence type="ECO:0000259" key="2">
    <source>
        <dbReference type="PROSITE" id="PS50878"/>
    </source>
</evidence>
<keyword evidence="4" id="KW-1185">Reference proteome</keyword>
<dbReference type="InterPro" id="IPR051083">
    <property type="entry name" value="GrpII_Intron_Splice-Mob/Def"/>
</dbReference>
<dbReference type="Proteomes" id="UP000198417">
    <property type="component" value="Unassembled WGS sequence"/>
</dbReference>
<dbReference type="EMBL" id="FZNN01000005">
    <property type="protein sequence ID" value="SNR44634.1"/>
    <property type="molecule type" value="Genomic_DNA"/>
</dbReference>
<keyword evidence="3" id="KW-0548">Nucleotidyltransferase</keyword>
<dbReference type="InterPro" id="IPR000477">
    <property type="entry name" value="RT_dom"/>
</dbReference>
<feature type="domain" description="Reverse transcriptase" evidence="2">
    <location>
        <begin position="8"/>
        <end position="228"/>
    </location>
</feature>
<keyword evidence="3" id="KW-0695">RNA-directed DNA polymerase</keyword>
<dbReference type="AlphaFoldDB" id="A0A238WED3"/>
<dbReference type="PROSITE" id="PS50878">
    <property type="entry name" value="RT_POL"/>
    <property type="match status" value="1"/>
</dbReference>
<protein>
    <submittedName>
        <fullName evidence="3">Reverse transcriptase (RNA-dependent DNA polymerase)</fullName>
    </submittedName>
</protein>
<evidence type="ECO:0000313" key="3">
    <source>
        <dbReference type="EMBL" id="SNR44634.1"/>
    </source>
</evidence>
<keyword evidence="3" id="KW-0808">Transferase</keyword>
<dbReference type="PANTHER" id="PTHR34047">
    <property type="entry name" value="NUCLEAR INTRON MATURASE 1, MITOCHONDRIAL-RELATED"/>
    <property type="match status" value="1"/>
</dbReference>
<gene>
    <name evidence="3" type="ORF">SAMN06265370_105133</name>
</gene>
<dbReference type="PANTHER" id="PTHR34047:SF8">
    <property type="entry name" value="PROTEIN YKFC"/>
    <property type="match status" value="1"/>
</dbReference>
<name>A0A238WED3_9RHOB</name>
<dbReference type="SUPFAM" id="SSF56672">
    <property type="entry name" value="DNA/RNA polymerases"/>
    <property type="match status" value="1"/>
</dbReference>
<dbReference type="Pfam" id="PF00078">
    <property type="entry name" value="RVT_1"/>
    <property type="match status" value="1"/>
</dbReference>
<proteinExistence type="inferred from homology"/>
<dbReference type="GO" id="GO:0003964">
    <property type="term" value="F:RNA-directed DNA polymerase activity"/>
    <property type="evidence" value="ECO:0007669"/>
    <property type="project" value="UniProtKB-KW"/>
</dbReference>
<dbReference type="CDD" id="cd01651">
    <property type="entry name" value="RT_G2_intron"/>
    <property type="match status" value="1"/>
</dbReference>
<comment type="similarity">
    <text evidence="1">Belongs to the bacterial reverse transcriptase family.</text>
</comment>
<evidence type="ECO:0000256" key="1">
    <source>
        <dbReference type="ARBA" id="ARBA00034120"/>
    </source>
</evidence>
<accession>A0A238WED3</accession>
<sequence>MDPPSQVQALQQDLRLGLYRPGKLQRIPKHKNDGGVRWLCIPTQRDRVAQGALSDALDRRLDGLMSPASFAYRAGLSVEAAAGRVTMLRLQGWDWAVHLDIETFFDRVPHQGLIDALRDHTDFQTRSVLGRWLSGFGRWRRGLAQGSPISPVLANWYLSPFDHEMNRGQTRVVRYADDILLLTRSRTQAEAMRARAESALRGLRLKPNAAKTRIASFDEGIAFLGLWFTGSGVQPLIR</sequence>